<dbReference type="Gene3D" id="3.40.50.10400">
    <property type="entry name" value="Hypothetical protein PA1492"/>
    <property type="match status" value="1"/>
</dbReference>
<dbReference type="EMBL" id="BK015875">
    <property type="protein sequence ID" value="DAD71028.1"/>
    <property type="molecule type" value="Genomic_DNA"/>
</dbReference>
<organism evidence="1">
    <name type="scientific">Siphoviridae sp. ct5d86</name>
    <dbReference type="NCBI Taxonomy" id="2827561"/>
    <lineage>
        <taxon>Viruses</taxon>
        <taxon>Duplodnaviria</taxon>
        <taxon>Heunggongvirae</taxon>
        <taxon>Uroviricota</taxon>
        <taxon>Caudoviricetes</taxon>
    </lineage>
</organism>
<name>A0A8S5LLQ1_9CAUD</name>
<accession>A0A8S5LLQ1</accession>
<dbReference type="SUPFAM" id="SSF52309">
    <property type="entry name" value="N-(deoxy)ribosyltransferase-like"/>
    <property type="match status" value="1"/>
</dbReference>
<dbReference type="InterPro" id="IPR025518">
    <property type="entry name" value="DUF4406"/>
</dbReference>
<evidence type="ECO:0000313" key="1">
    <source>
        <dbReference type="EMBL" id="DAD71028.1"/>
    </source>
</evidence>
<proteinExistence type="predicted"/>
<reference evidence="1" key="1">
    <citation type="journal article" date="2021" name="Proc. Natl. Acad. Sci. U.S.A.">
        <title>A Catalog of Tens of Thousands of Viruses from Human Metagenomes Reveals Hidden Associations with Chronic Diseases.</title>
        <authorList>
            <person name="Tisza M.J."/>
            <person name="Buck C.B."/>
        </authorList>
    </citation>
    <scope>NUCLEOTIDE SEQUENCE</scope>
    <source>
        <strain evidence="1">Ct5d86</strain>
    </source>
</reference>
<sequence length="108" mass="12285">MRVYLSGPITDNKNYHLDFLKAENRVTSIFKGADVINPMWLKNMLPNGKHEEYMEICLQLVGMVDMMVMLPGWEKSKGATIERSLAKEIGISIIELSELEQNTPTEAK</sequence>
<protein>
    <submittedName>
        <fullName evidence="1">Nucleoside 2-deoxyribosyltransferase like protein</fullName>
    </submittedName>
</protein>
<dbReference type="Pfam" id="PF14359">
    <property type="entry name" value="DUF4406"/>
    <property type="match status" value="1"/>
</dbReference>